<evidence type="ECO:0000313" key="2">
    <source>
        <dbReference type="Proteomes" id="UP000290289"/>
    </source>
</evidence>
<protein>
    <submittedName>
        <fullName evidence="1">Uncharacterized protein</fullName>
    </submittedName>
</protein>
<dbReference type="EMBL" id="RDQH01000338">
    <property type="protein sequence ID" value="RXH80469.1"/>
    <property type="molecule type" value="Genomic_DNA"/>
</dbReference>
<name>A0A498IBW7_MALDO</name>
<keyword evidence="2" id="KW-1185">Reference proteome</keyword>
<gene>
    <name evidence="1" type="ORF">DVH24_004383</name>
</gene>
<sequence length="64" mass="7618">MERPIRRSSCWWQRNINVAANSAVKAFEHPFLLSPRHLQARQNSTISYSKEISRKKRRAAFLYN</sequence>
<proteinExistence type="predicted"/>
<dbReference type="AlphaFoldDB" id="A0A498IBW7"/>
<evidence type="ECO:0000313" key="1">
    <source>
        <dbReference type="EMBL" id="RXH80469.1"/>
    </source>
</evidence>
<dbReference type="Proteomes" id="UP000290289">
    <property type="component" value="Chromosome 12"/>
</dbReference>
<organism evidence="1 2">
    <name type="scientific">Malus domestica</name>
    <name type="common">Apple</name>
    <name type="synonym">Pyrus malus</name>
    <dbReference type="NCBI Taxonomy" id="3750"/>
    <lineage>
        <taxon>Eukaryota</taxon>
        <taxon>Viridiplantae</taxon>
        <taxon>Streptophyta</taxon>
        <taxon>Embryophyta</taxon>
        <taxon>Tracheophyta</taxon>
        <taxon>Spermatophyta</taxon>
        <taxon>Magnoliopsida</taxon>
        <taxon>eudicotyledons</taxon>
        <taxon>Gunneridae</taxon>
        <taxon>Pentapetalae</taxon>
        <taxon>rosids</taxon>
        <taxon>fabids</taxon>
        <taxon>Rosales</taxon>
        <taxon>Rosaceae</taxon>
        <taxon>Amygdaloideae</taxon>
        <taxon>Maleae</taxon>
        <taxon>Malus</taxon>
    </lineage>
</organism>
<accession>A0A498IBW7</accession>
<comment type="caution">
    <text evidence="1">The sequence shown here is derived from an EMBL/GenBank/DDBJ whole genome shotgun (WGS) entry which is preliminary data.</text>
</comment>
<reference evidence="1 2" key="1">
    <citation type="submission" date="2018-10" db="EMBL/GenBank/DDBJ databases">
        <title>A high-quality apple genome assembly.</title>
        <authorList>
            <person name="Hu J."/>
        </authorList>
    </citation>
    <scope>NUCLEOTIDE SEQUENCE [LARGE SCALE GENOMIC DNA]</scope>
    <source>
        <strain evidence="2">cv. HFTH1</strain>
        <tissue evidence="1">Young leaf</tissue>
    </source>
</reference>